<evidence type="ECO:0000313" key="2">
    <source>
        <dbReference type="Proteomes" id="UP001155110"/>
    </source>
</evidence>
<organism evidence="1 2">
    <name type="scientific">Salinibacter ruber</name>
    <dbReference type="NCBI Taxonomy" id="146919"/>
    <lineage>
        <taxon>Bacteria</taxon>
        <taxon>Pseudomonadati</taxon>
        <taxon>Rhodothermota</taxon>
        <taxon>Rhodothermia</taxon>
        <taxon>Rhodothermales</taxon>
        <taxon>Salinibacteraceae</taxon>
        <taxon>Salinibacter</taxon>
    </lineage>
</organism>
<dbReference type="InterPro" id="IPR029063">
    <property type="entry name" value="SAM-dependent_MTases_sf"/>
</dbReference>
<comment type="caution">
    <text evidence="1">The sequence shown here is derived from an EMBL/GenBank/DDBJ whole genome shotgun (WGS) entry which is preliminary data.</text>
</comment>
<accession>A0AAW5PCH1</accession>
<reference evidence="1" key="1">
    <citation type="submission" date="2022-08" db="EMBL/GenBank/DDBJ databases">
        <title>Genomic Encyclopedia of Type Strains, Phase V (KMG-V): Genome sequencing to study the core and pangenomes of soil and plant-associated prokaryotes.</title>
        <authorList>
            <person name="Whitman W."/>
        </authorList>
    </citation>
    <scope>NUCLEOTIDE SEQUENCE</scope>
    <source>
        <strain evidence="1">SP3002</strain>
    </source>
</reference>
<dbReference type="EMBL" id="JANTZM010000050">
    <property type="protein sequence ID" value="MCS4159584.1"/>
    <property type="molecule type" value="Genomic_DNA"/>
</dbReference>
<proteinExistence type="predicted"/>
<dbReference type="Gene3D" id="3.40.50.150">
    <property type="entry name" value="Vaccinia Virus protein VP39"/>
    <property type="match status" value="1"/>
</dbReference>
<protein>
    <submittedName>
        <fullName evidence="1">Uncharacterized protein</fullName>
    </submittedName>
</protein>
<evidence type="ECO:0000313" key="1">
    <source>
        <dbReference type="EMBL" id="MCS4159584.1"/>
    </source>
</evidence>
<gene>
    <name evidence="1" type="ORF">GGP99_003577</name>
</gene>
<sequence>MEIIEENHLRDDYLTDYEEDAAAQSFLNARQNYPRLEEMQTNTYKCFIPQAWKVGKESGVTGFLHPEGIYDESDGGDFRKSVYLRLLSHYQFINEPIDGGKLFPDVHHQTEFSINVYQNCVQENVRFSSIANLFVPRTIDSCFEDDGSGPVPGVKDANHDWNIGGHPQRIVTVDGEALQLFATLFDEEGTPALGAKLPAIHSQEILAVLHRFSQEFRKLGDFEDEYFSLEMWHQTTAQEDGTIEEDTQFIDDVEDLVLSGPHFFVATPFYKNPRDPCTSNKAYDAIDLTTIPADYLPRTNYVPACSRAEYRRRTPEVPWYNENGEKGLVTEYPRAIYRKMVGSGSQRTLTCALYPEKVSHTNAALSLGFKQLGDTVLFAGLSSSVPHDFFLKATGKSNFYDDTARQLPFPGTDLRPRIEVRTLLLNSLTTHYADLWADSWQDTFTGDTWTKDDPRLPADTDFSDLTGTWDWDTPLRTRYARRQALVELDVLAAQTLGLSLEELKTIYRVEFYVLRKYEQNTWYDQNGRVVYTVNHQGLPGVGFKSKKWKEVKDMTSGTVEQTVEDDTQPGGPTQRTIVYEAPFTKCDREADYERAWAAFEGRNS</sequence>
<name>A0AAW5PCH1_9BACT</name>
<dbReference type="RefSeq" id="WP_259258651.1">
    <property type="nucleotide sequence ID" value="NZ_JANTZM010000050.1"/>
</dbReference>
<dbReference type="Proteomes" id="UP001155110">
    <property type="component" value="Unassembled WGS sequence"/>
</dbReference>
<dbReference type="AlphaFoldDB" id="A0AAW5PCH1"/>